<organism evidence="2 4">
    <name type="scientific">Gordonia amicalis</name>
    <dbReference type="NCBI Taxonomy" id="89053"/>
    <lineage>
        <taxon>Bacteria</taxon>
        <taxon>Bacillati</taxon>
        <taxon>Actinomycetota</taxon>
        <taxon>Actinomycetes</taxon>
        <taxon>Mycobacteriales</taxon>
        <taxon>Gordoniaceae</taxon>
        <taxon>Gordonia</taxon>
    </lineage>
</organism>
<protein>
    <submittedName>
        <fullName evidence="2">Uncharacterized protein</fullName>
    </submittedName>
</protein>
<dbReference type="GeneID" id="77172833"/>
<comment type="caution">
    <text evidence="2">The sequence shown here is derived from an EMBL/GenBank/DDBJ whole genome shotgun (WGS) entry which is preliminary data.</text>
</comment>
<reference evidence="2 3" key="1">
    <citation type="submission" date="2023-10" db="EMBL/GenBank/DDBJ databases">
        <title>Development of a sustainable strategy for remediation of hydrocarbon-contaminated territories based on the waste exchange concept.</title>
        <authorList>
            <person name="Krivoruchko A."/>
        </authorList>
    </citation>
    <scope>NUCLEOTIDE SEQUENCE</scope>
    <source>
        <strain evidence="1 3">IEGM 1266</strain>
        <strain evidence="2">IEGM 1279</strain>
    </source>
</reference>
<accession>A0AAE4R9B1</accession>
<dbReference type="RefSeq" id="WP_024497985.1">
    <property type="nucleotide sequence ID" value="NZ_CP091855.1"/>
</dbReference>
<dbReference type="EMBL" id="JAWLKI010000007">
    <property type="protein sequence ID" value="MDV6307419.1"/>
    <property type="molecule type" value="Genomic_DNA"/>
</dbReference>
<evidence type="ECO:0000313" key="2">
    <source>
        <dbReference type="EMBL" id="MDV6314437.1"/>
    </source>
</evidence>
<keyword evidence="3" id="KW-1185">Reference proteome</keyword>
<evidence type="ECO:0000313" key="3">
    <source>
        <dbReference type="Proteomes" id="UP001185779"/>
    </source>
</evidence>
<dbReference type="Proteomes" id="UP001185779">
    <property type="component" value="Unassembled WGS sequence"/>
</dbReference>
<evidence type="ECO:0000313" key="1">
    <source>
        <dbReference type="EMBL" id="MDV6307419.1"/>
    </source>
</evidence>
<evidence type="ECO:0000313" key="4">
    <source>
        <dbReference type="Proteomes" id="UP001185922"/>
    </source>
</evidence>
<name>A0AAE4R9B1_9ACTN</name>
<dbReference type="Proteomes" id="UP001185922">
    <property type="component" value="Unassembled WGS sequence"/>
</dbReference>
<sequence>MTIEIEIEDASTWRNFTPLERADLFVLDINVKRRSIHEARGHEEIAEMIVDRMGDNPEWKWQLRVFTVHDVIPNRLARLRLERSGPWSQFPELLADTGIQRVSLLHDYDDGTTQALGYADVPLTVAYFGAVSHGNAIGVVRRRDTPSRAVGAFGHEPVGREKLLFESVRLIEKGELVIRSYGAFDDRDHGFQFFGDYDTVSAMKDVIQKN</sequence>
<proteinExistence type="predicted"/>
<gene>
    <name evidence="1" type="ORF">R3P94_08775</name>
    <name evidence="2" type="ORF">R3Q15_21570</name>
</gene>
<dbReference type="AlphaFoldDB" id="A0AAE4R9B1"/>
<dbReference type="EMBL" id="JAWLKH010000034">
    <property type="protein sequence ID" value="MDV6314437.1"/>
    <property type="molecule type" value="Genomic_DNA"/>
</dbReference>